<dbReference type="AlphaFoldDB" id="A0A4C1XGC3"/>
<name>A0A4C1XGC3_EUMVA</name>
<accession>A0A4C1XGC3</accession>
<evidence type="ECO:0000313" key="2">
    <source>
        <dbReference type="Proteomes" id="UP000299102"/>
    </source>
</evidence>
<protein>
    <submittedName>
        <fullName evidence="1">Uncharacterized protein</fullName>
    </submittedName>
</protein>
<gene>
    <name evidence="1" type="ORF">EVAR_50831_1</name>
</gene>
<keyword evidence="2" id="KW-1185">Reference proteome</keyword>
<sequence length="92" mass="10218">MSYRKGFTRAGRTFVNIIHRRHETFVPAIRNRIAGRRLCTTSKKQAVRTSPEQAALVAEQAPPELLCDYCAGESTLASAAFLAAEKLLLLRT</sequence>
<proteinExistence type="predicted"/>
<dbReference type="Proteomes" id="UP000299102">
    <property type="component" value="Unassembled WGS sequence"/>
</dbReference>
<reference evidence="1 2" key="1">
    <citation type="journal article" date="2019" name="Commun. Biol.">
        <title>The bagworm genome reveals a unique fibroin gene that provides high tensile strength.</title>
        <authorList>
            <person name="Kono N."/>
            <person name="Nakamura H."/>
            <person name="Ohtoshi R."/>
            <person name="Tomita M."/>
            <person name="Numata K."/>
            <person name="Arakawa K."/>
        </authorList>
    </citation>
    <scope>NUCLEOTIDE SEQUENCE [LARGE SCALE GENOMIC DNA]</scope>
</reference>
<comment type="caution">
    <text evidence="1">The sequence shown here is derived from an EMBL/GenBank/DDBJ whole genome shotgun (WGS) entry which is preliminary data.</text>
</comment>
<evidence type="ECO:0000313" key="1">
    <source>
        <dbReference type="EMBL" id="GBP61349.1"/>
    </source>
</evidence>
<organism evidence="1 2">
    <name type="scientific">Eumeta variegata</name>
    <name type="common">Bagworm moth</name>
    <name type="synonym">Eumeta japonica</name>
    <dbReference type="NCBI Taxonomy" id="151549"/>
    <lineage>
        <taxon>Eukaryota</taxon>
        <taxon>Metazoa</taxon>
        <taxon>Ecdysozoa</taxon>
        <taxon>Arthropoda</taxon>
        <taxon>Hexapoda</taxon>
        <taxon>Insecta</taxon>
        <taxon>Pterygota</taxon>
        <taxon>Neoptera</taxon>
        <taxon>Endopterygota</taxon>
        <taxon>Lepidoptera</taxon>
        <taxon>Glossata</taxon>
        <taxon>Ditrysia</taxon>
        <taxon>Tineoidea</taxon>
        <taxon>Psychidae</taxon>
        <taxon>Oiketicinae</taxon>
        <taxon>Eumeta</taxon>
    </lineage>
</organism>
<dbReference type="EMBL" id="BGZK01000812">
    <property type="protein sequence ID" value="GBP61349.1"/>
    <property type="molecule type" value="Genomic_DNA"/>
</dbReference>